<organism evidence="1 2">
    <name type="scientific">Fusarium langsethiae</name>
    <dbReference type="NCBI Taxonomy" id="179993"/>
    <lineage>
        <taxon>Eukaryota</taxon>
        <taxon>Fungi</taxon>
        <taxon>Dikarya</taxon>
        <taxon>Ascomycota</taxon>
        <taxon>Pezizomycotina</taxon>
        <taxon>Sordariomycetes</taxon>
        <taxon>Hypocreomycetidae</taxon>
        <taxon>Hypocreales</taxon>
        <taxon>Nectriaceae</taxon>
        <taxon>Fusarium</taxon>
    </lineage>
</organism>
<dbReference type="AlphaFoldDB" id="A0A0M9ESW3"/>
<accession>A0A0M9ESW3</accession>
<sequence>MDNESSQLTSGILQILDDMGQGDTLNIAKSLTTEIAFLKGEIEKGNARLSVSTAILKDTVDLIRIATQATELFKKRNTNAESVWASYWGILKECEEAICEMDSICSREV</sequence>
<protein>
    <submittedName>
        <fullName evidence="1">Uncharacterized protein</fullName>
    </submittedName>
</protein>
<reference evidence="1 2" key="1">
    <citation type="submission" date="2015-04" db="EMBL/GenBank/DDBJ databases">
        <title>The draft genome sequence of Fusarium langsethiae, a T-2/HT-2 mycotoxin producer.</title>
        <authorList>
            <person name="Lysoe E."/>
            <person name="Divon H.H."/>
            <person name="Terzi V."/>
            <person name="Orru L."/>
            <person name="Lamontanara A."/>
            <person name="Kolseth A.-K."/>
            <person name="Frandsen R.J."/>
            <person name="Nielsen K."/>
            <person name="Thrane U."/>
        </authorList>
    </citation>
    <scope>NUCLEOTIDE SEQUENCE [LARGE SCALE GENOMIC DNA]</scope>
    <source>
        <strain evidence="1 2">Fl201059</strain>
    </source>
</reference>
<evidence type="ECO:0000313" key="1">
    <source>
        <dbReference type="EMBL" id="KPA38972.1"/>
    </source>
</evidence>
<dbReference type="EMBL" id="JXCE01000230">
    <property type="protein sequence ID" value="KPA38972.1"/>
    <property type="molecule type" value="Genomic_DNA"/>
</dbReference>
<dbReference type="Proteomes" id="UP000037904">
    <property type="component" value="Unassembled WGS sequence"/>
</dbReference>
<keyword evidence="2" id="KW-1185">Reference proteome</keyword>
<name>A0A0M9ESW3_FUSLA</name>
<dbReference type="OrthoDB" id="10351986at2759"/>
<evidence type="ECO:0000313" key="2">
    <source>
        <dbReference type="Proteomes" id="UP000037904"/>
    </source>
</evidence>
<comment type="caution">
    <text evidence="1">The sequence shown here is derived from an EMBL/GenBank/DDBJ whole genome shotgun (WGS) entry which is preliminary data.</text>
</comment>
<gene>
    <name evidence="1" type="ORF">FLAG1_08174</name>
</gene>
<proteinExistence type="predicted"/>